<dbReference type="GO" id="GO:0005829">
    <property type="term" value="C:cytosol"/>
    <property type="evidence" value="ECO:0007669"/>
    <property type="project" value="TreeGrafter"/>
</dbReference>
<evidence type="ECO:0000313" key="4">
    <source>
        <dbReference type="EMBL" id="AEQ21729.1"/>
    </source>
</evidence>
<dbReference type="Gene3D" id="3.40.50.1970">
    <property type="match status" value="1"/>
</dbReference>
<accession>G4Q931</accession>
<keyword evidence="5" id="KW-1185">Reference proteome</keyword>
<protein>
    <submittedName>
        <fullName evidence="4">Uncharacterized protein</fullName>
    </submittedName>
</protein>
<dbReference type="HOGENOM" id="CLU_007207_0_4_9"/>
<evidence type="ECO:0000256" key="1">
    <source>
        <dbReference type="ARBA" id="ARBA00023002"/>
    </source>
</evidence>
<dbReference type="Gene3D" id="1.20.1090.10">
    <property type="entry name" value="Dehydroquinate synthase-like - alpha domain"/>
    <property type="match status" value="1"/>
</dbReference>
<dbReference type="PANTHER" id="PTHR43633:SF1">
    <property type="entry name" value="ALCOHOL DEHYDROGENASE YQHD"/>
    <property type="match status" value="1"/>
</dbReference>
<dbReference type="KEGG" id="ain:Acin_0487"/>
<sequence length="415" mass="45490">MTPAEMQAFFEKQERRGLIMICDFTYYSPTKVVFGKGRERETGVLVKERGAQKVLILYGGKSAQKSGLLFRVTDSLEQAGIAYAALGGVTPNPRLSFVRMGTQKAREEGIDLILAVGGGSVIDAAKAISYALCYEGDVWDFYAGKAQAQKALPVGVVLTLAASGSELSNSSVITNDRTHEKRGYNSDLARPVFAVMNPELTMTLPAYQTACGCCDIIMHTLERYFVQGPSMELTDALAEGLLRTVMAQSLILRDHPDDYDARAEIMWAGSLSHNDLTGLGHCARDFATHRLEHEVSGLYDVAHGAGLTALWGSWARYVYKDCLPRFCRFALHVMNVPEIGSDEAIALKGIEALEAFFASISMPISLKELGLILSDEDLRTLARMCSHTAKDALGSAKVLHEKDMYTIYKAAYERT</sequence>
<proteinExistence type="predicted"/>
<keyword evidence="1" id="KW-0560">Oxidoreductase</keyword>
<dbReference type="Pfam" id="PF00465">
    <property type="entry name" value="Fe-ADH"/>
    <property type="match status" value="1"/>
</dbReference>
<dbReference type="InterPro" id="IPR056798">
    <property type="entry name" value="ADH_Fe_C"/>
</dbReference>
<dbReference type="GO" id="GO:1990002">
    <property type="term" value="F:methylglyoxal reductase (NADPH) (acetol producing) activity"/>
    <property type="evidence" value="ECO:0007669"/>
    <property type="project" value="TreeGrafter"/>
</dbReference>
<dbReference type="PANTHER" id="PTHR43633">
    <property type="entry name" value="ALCOHOL DEHYDROGENASE YQHD"/>
    <property type="match status" value="1"/>
</dbReference>
<feature type="domain" description="Fe-containing alcohol dehydrogenase-like C-terminal" evidence="3">
    <location>
        <begin position="209"/>
        <end position="412"/>
    </location>
</feature>
<evidence type="ECO:0000313" key="5">
    <source>
        <dbReference type="Proteomes" id="UP000007093"/>
    </source>
</evidence>
<dbReference type="PATRIC" id="fig|568816.4.peg.473"/>
<dbReference type="GO" id="GO:0008106">
    <property type="term" value="F:alcohol dehydrogenase (NADP+) activity"/>
    <property type="evidence" value="ECO:0007669"/>
    <property type="project" value="TreeGrafter"/>
</dbReference>
<gene>
    <name evidence="4" type="ordered locus">Acin_0487</name>
</gene>
<dbReference type="InParanoid" id="G4Q931"/>
<dbReference type="GO" id="GO:0046872">
    <property type="term" value="F:metal ion binding"/>
    <property type="evidence" value="ECO:0007669"/>
    <property type="project" value="InterPro"/>
</dbReference>
<dbReference type="SUPFAM" id="SSF56796">
    <property type="entry name" value="Dehydroquinate synthase-like"/>
    <property type="match status" value="1"/>
</dbReference>
<dbReference type="Pfam" id="PF25137">
    <property type="entry name" value="ADH_Fe_C"/>
    <property type="match status" value="1"/>
</dbReference>
<feature type="domain" description="Alcohol dehydrogenase iron-type/glycerol dehydrogenase GldA" evidence="2">
    <location>
        <begin position="29"/>
        <end position="198"/>
    </location>
</feature>
<evidence type="ECO:0000259" key="3">
    <source>
        <dbReference type="Pfam" id="PF25137"/>
    </source>
</evidence>
<reference evidence="4 5" key="1">
    <citation type="journal article" date="2011" name="J. Bacteriol.">
        <title>Complete genome sequence of Acidaminococcus intestini RYC-MR95, a Gram-negative bacterium from the phylum Firmicutes.</title>
        <authorList>
            <person name="D'Auria G."/>
            <person name="Galan J.C."/>
            <person name="Rodriguez-Alcayna M."/>
            <person name="Moya A."/>
            <person name="Baquero F."/>
            <person name="Latorre A."/>
        </authorList>
    </citation>
    <scope>NUCLEOTIDE SEQUENCE [LARGE SCALE GENOMIC DNA]</scope>
    <source>
        <strain evidence="4 5">RyC-MR95</strain>
    </source>
</reference>
<dbReference type="eggNOG" id="COG1979">
    <property type="taxonomic scope" value="Bacteria"/>
</dbReference>
<dbReference type="FunCoup" id="G4Q931">
    <property type="interactions" value="36"/>
</dbReference>
<dbReference type="InterPro" id="IPR044731">
    <property type="entry name" value="BDH-like"/>
</dbReference>
<evidence type="ECO:0000259" key="2">
    <source>
        <dbReference type="Pfam" id="PF00465"/>
    </source>
</evidence>
<organism evidence="4 5">
    <name type="scientific">Acidaminococcus intestini (strain RyC-MR95)</name>
    <dbReference type="NCBI Taxonomy" id="568816"/>
    <lineage>
        <taxon>Bacteria</taxon>
        <taxon>Bacillati</taxon>
        <taxon>Bacillota</taxon>
        <taxon>Negativicutes</taxon>
        <taxon>Acidaminococcales</taxon>
        <taxon>Acidaminococcaceae</taxon>
        <taxon>Acidaminococcus</taxon>
    </lineage>
</organism>
<dbReference type="AlphaFoldDB" id="G4Q931"/>
<dbReference type="FunFam" id="3.40.50.1970:FF:000003">
    <property type="entry name" value="Alcohol dehydrogenase, iron-containing"/>
    <property type="match status" value="1"/>
</dbReference>
<dbReference type="Proteomes" id="UP000007093">
    <property type="component" value="Chromosome"/>
</dbReference>
<dbReference type="STRING" id="568816.Acin_0487"/>
<dbReference type="EMBL" id="CP003058">
    <property type="protein sequence ID" value="AEQ21729.1"/>
    <property type="molecule type" value="Genomic_DNA"/>
</dbReference>
<name>G4Q931_ACIIR</name>
<dbReference type="GO" id="GO:1990362">
    <property type="term" value="F:butanol dehydrogenase (NAD+) activity"/>
    <property type="evidence" value="ECO:0007669"/>
    <property type="project" value="InterPro"/>
</dbReference>
<dbReference type="InterPro" id="IPR001670">
    <property type="entry name" value="ADH_Fe/GldA"/>
</dbReference>
<dbReference type="CDD" id="cd08187">
    <property type="entry name" value="BDH"/>
    <property type="match status" value="1"/>
</dbReference>